<dbReference type="SUPFAM" id="SSF52949">
    <property type="entry name" value="Macro domain-like"/>
    <property type="match status" value="1"/>
</dbReference>
<dbReference type="PIRSF" id="PIRSF014899">
    <property type="entry name" value="UCP014899"/>
    <property type="match status" value="1"/>
</dbReference>
<gene>
    <name evidence="2" type="ORF">CBF29_00950</name>
</gene>
<dbReference type="OrthoDB" id="9806181at2"/>
<dbReference type="EMBL" id="NGKA01000001">
    <property type="protein sequence ID" value="RSU15673.1"/>
    <property type="molecule type" value="Genomic_DNA"/>
</dbReference>
<dbReference type="Pfam" id="PF10021">
    <property type="entry name" value="PARG_cat_microb"/>
    <property type="match status" value="1"/>
</dbReference>
<dbReference type="RefSeq" id="WP_126806321.1">
    <property type="nucleotide sequence ID" value="NZ_NGKA01000001.1"/>
</dbReference>
<dbReference type="PANTHER" id="PTHR35596">
    <property type="entry name" value="DUF2263 DOMAIN-CONTAINING PROTEIN"/>
    <property type="match status" value="1"/>
</dbReference>
<dbReference type="AlphaFoldDB" id="A0A430B5T9"/>
<keyword evidence="3" id="KW-1185">Reference proteome</keyword>
<dbReference type="Proteomes" id="UP000287605">
    <property type="component" value="Unassembled WGS sequence"/>
</dbReference>
<name>A0A430B5T9_9ENTE</name>
<proteinExistence type="predicted"/>
<dbReference type="InterPro" id="IPR019261">
    <property type="entry name" value="PARG_cat_microbial"/>
</dbReference>
<comment type="caution">
    <text evidence="2">The sequence shown here is derived from an EMBL/GenBank/DDBJ whole genome shotgun (WGS) entry which is preliminary data.</text>
</comment>
<dbReference type="NCBIfam" id="TIGR02452">
    <property type="entry name" value="TIGR02452 family protein"/>
    <property type="match status" value="1"/>
</dbReference>
<dbReference type="PANTHER" id="PTHR35596:SF1">
    <property type="entry name" value="MICROBIAL-TYPE PARG CATALYTIC DOMAIN-CONTAINING PROTEIN"/>
    <property type="match status" value="1"/>
</dbReference>
<evidence type="ECO:0000313" key="2">
    <source>
        <dbReference type="EMBL" id="RSU15673.1"/>
    </source>
</evidence>
<dbReference type="Gene3D" id="3.40.220.10">
    <property type="entry name" value="Leucine Aminopeptidase, subunit E, domain 1"/>
    <property type="match status" value="1"/>
</dbReference>
<protein>
    <submittedName>
        <fullName evidence="2">TIGR02452 family protein</fullName>
    </submittedName>
</protein>
<reference evidence="2 3" key="1">
    <citation type="submission" date="2017-05" db="EMBL/GenBank/DDBJ databases">
        <title>Vagococcus spp. assemblies.</title>
        <authorList>
            <person name="Gulvik C.A."/>
        </authorList>
    </citation>
    <scope>NUCLEOTIDE SEQUENCE [LARGE SCALE GENOMIC DNA]</scope>
    <source>
        <strain evidence="2 3">CCUG 51432</strain>
    </source>
</reference>
<feature type="domain" description="Microbial-type PARG catalytic" evidence="1">
    <location>
        <begin position="23"/>
        <end position="140"/>
    </location>
</feature>
<organism evidence="2 3">
    <name type="scientific">Vagococcus elongatus</name>
    <dbReference type="NCBI Taxonomy" id="180344"/>
    <lineage>
        <taxon>Bacteria</taxon>
        <taxon>Bacillati</taxon>
        <taxon>Bacillota</taxon>
        <taxon>Bacilli</taxon>
        <taxon>Lactobacillales</taxon>
        <taxon>Enterococcaceae</taxon>
        <taxon>Vagococcus</taxon>
    </lineage>
</organism>
<accession>A0A430B5T9</accession>
<dbReference type="InterPro" id="IPR012664">
    <property type="entry name" value="CHP02452"/>
</dbReference>
<evidence type="ECO:0000313" key="3">
    <source>
        <dbReference type="Proteomes" id="UP000287605"/>
    </source>
</evidence>
<sequence length="259" mass="29471">MDKNQRIQSARETLSYYDSYPKEKLKQTSKIYIGELAEAATKADYTAEYAVYEENVLQRIFFETPHGKTGVLNFASAIHPGGGFQSGAAAQEETLARCSFLYPELLKFTDEYYKYNQEHINRHLYSSRLIYSKDVLFIKNDIDGQELMVPPVLCDVVTLPAPNKSANICNDPKVTDGEYEEDLQRKIIKILRAFKENHCEILILGAFGCGVFGNEPFQVARLFQQALSAKEFQQAFKKVCFSILGNDDNLRAFQLAFPE</sequence>
<dbReference type="InterPro" id="IPR043472">
    <property type="entry name" value="Macro_dom-like"/>
</dbReference>
<evidence type="ECO:0000259" key="1">
    <source>
        <dbReference type="Pfam" id="PF10021"/>
    </source>
</evidence>